<evidence type="ECO:0000256" key="3">
    <source>
        <dbReference type="ARBA" id="ARBA00022431"/>
    </source>
</evidence>
<dbReference type="EMBL" id="MT121961">
    <property type="protein sequence ID" value="QIW89991.1"/>
    <property type="molecule type" value="Genomic_DNA"/>
</dbReference>
<evidence type="ECO:0000256" key="4">
    <source>
        <dbReference type="ARBA" id="ARBA00022561"/>
    </source>
</evidence>
<comment type="similarity">
    <text evidence="2">Belongs to the microviridae F protein family.</text>
</comment>
<comment type="subcellular location">
    <subcellularLocation>
        <location evidence="1">Virion</location>
    </subcellularLocation>
</comment>
<reference evidence="6" key="1">
    <citation type="submission" date="2020-02" db="EMBL/GenBank/DDBJ databases">
        <authorList>
            <person name="Choudhury S."/>
            <person name="Lavelle A."/>
            <person name="Fanning L.J."/>
        </authorList>
    </citation>
    <scope>NUCLEOTIDE SEQUENCE</scope>
</reference>
<evidence type="ECO:0000313" key="6">
    <source>
        <dbReference type="EMBL" id="QIW89991.1"/>
    </source>
</evidence>
<keyword evidence="5" id="KW-0946">Virion</keyword>
<accession>A0A6H0X6P8</accession>
<dbReference type="InterPro" id="IPR037002">
    <property type="entry name" value="Microviridae_protein_F_sf"/>
</dbReference>
<dbReference type="InterPro" id="IPR003514">
    <property type="entry name" value="Microviridae_protein_F"/>
</dbReference>
<proteinExistence type="inferred from homology"/>
<keyword evidence="3" id="KW-1140">T=1 icosahedral capsid protein</keyword>
<keyword evidence="4" id="KW-0167">Capsid protein</keyword>
<evidence type="ECO:0000256" key="5">
    <source>
        <dbReference type="ARBA" id="ARBA00022844"/>
    </source>
</evidence>
<name>A0A6H0X6P8_9VIRU</name>
<evidence type="ECO:0000256" key="1">
    <source>
        <dbReference type="ARBA" id="ARBA00004328"/>
    </source>
</evidence>
<dbReference type="SUPFAM" id="SSF88645">
    <property type="entry name" value="ssDNA viruses"/>
    <property type="match status" value="1"/>
</dbReference>
<sequence>MERPRSKFDRSHQLLTTINEGDLVPIYFDEVLPGDTAKVHLNGLIRMSTPIYPIMDNCYMDTYFFFVPCRLLWEHWENMFGEDDKDYWAEKTEYSTPKTAIKGTGIQSGTIGDYFGIPTKTPLEVNALPARAYAMIYNEWFRDENIEAPIMVGYKKTDVTGNSEDPAVDAGKYANQPDFTAVVSEGALYATKPAKAGKFHDYFTSCLPSPLKSEPVEISLTGNAPVGMYKNTELTEYGTVGGKNAIYFNQKPTDSYIPGITNNQSGEKISQIAGSSNDSKHVGDVAYLGANLSAVTGVSIEDLRMAIALQHIFEADARNGTRYREFLSGTWGVTSPDSRLQIPEYIGGQRIAINVNQVVQTSQTDPTTGQALGNTAAYSLTTCSKQMVDYAATEYGYIIGLAVVRVEHSYQQGLATKWTRGGRFTYYDPRLAALGEQPVYNREIYAQGKSEDDEIFGYQECWADYRYKPSYVTGEMRSNYKTSLDAWHYADDYDALPRLSAEWIQEGTQNIDRTIAVTSEKSHQFLCDFYFAEDWYREMPIYGIPGIERI</sequence>
<dbReference type="Pfam" id="PF02305">
    <property type="entry name" value="Phage_F"/>
    <property type="match status" value="1"/>
</dbReference>
<dbReference type="GO" id="GO:0039615">
    <property type="term" value="C:T=1 icosahedral viral capsid"/>
    <property type="evidence" value="ECO:0007669"/>
    <property type="project" value="UniProtKB-KW"/>
</dbReference>
<dbReference type="Gene3D" id="2.60.169.10">
    <property type="entry name" value="Microviridae F protein"/>
    <property type="match status" value="2"/>
</dbReference>
<dbReference type="GO" id="GO:0005198">
    <property type="term" value="F:structural molecule activity"/>
    <property type="evidence" value="ECO:0007669"/>
    <property type="project" value="InterPro"/>
</dbReference>
<protein>
    <submittedName>
        <fullName evidence="6">Major capsid protein</fullName>
    </submittedName>
</protein>
<evidence type="ECO:0000256" key="2">
    <source>
        <dbReference type="ARBA" id="ARBA00009963"/>
    </source>
</evidence>
<organism evidence="6">
    <name type="scientific">Gokushovirinae sp. SC_3_H2_2017</name>
    <dbReference type="NCBI Taxonomy" id="2723244"/>
    <lineage>
        <taxon>Viruses</taxon>
        <taxon>Monodnaviria</taxon>
        <taxon>Sangervirae</taxon>
        <taxon>Phixviricota</taxon>
        <taxon>Malgrandaviricetes</taxon>
        <taxon>Petitvirales</taxon>
        <taxon>Microviridae</taxon>
        <taxon>Gokushovirinae</taxon>
    </lineage>
</organism>
<dbReference type="InterPro" id="IPR016184">
    <property type="entry name" value="Capsid/spike_ssDNA_virus"/>
</dbReference>